<organism evidence="1 2">
    <name type="scientific">Burkholderia territorii</name>
    <dbReference type="NCBI Taxonomy" id="1503055"/>
    <lineage>
        <taxon>Bacteria</taxon>
        <taxon>Pseudomonadati</taxon>
        <taxon>Pseudomonadota</taxon>
        <taxon>Betaproteobacteria</taxon>
        <taxon>Burkholderiales</taxon>
        <taxon>Burkholderiaceae</taxon>
        <taxon>Burkholderia</taxon>
        <taxon>Burkholderia cepacia complex</taxon>
    </lineage>
</organism>
<evidence type="ECO:0000313" key="1">
    <source>
        <dbReference type="EMBL" id="KAB0672777.1"/>
    </source>
</evidence>
<accession>A0A6L3NEY2</accession>
<gene>
    <name evidence="1" type="ORF">F7R13_16690</name>
</gene>
<protein>
    <submittedName>
        <fullName evidence="1">Uncharacterized protein</fullName>
    </submittedName>
</protein>
<dbReference type="AlphaFoldDB" id="A0A6L3NEY2"/>
<reference evidence="1 2" key="1">
    <citation type="submission" date="2019-09" db="EMBL/GenBank/DDBJ databases">
        <title>Draft genome sequences of 48 bacterial type strains from the CCUG.</title>
        <authorList>
            <person name="Tunovic T."/>
            <person name="Pineiro-Iglesias B."/>
            <person name="Unosson C."/>
            <person name="Inganas E."/>
            <person name="Ohlen M."/>
            <person name="Cardew S."/>
            <person name="Jensie-Markopoulos S."/>
            <person name="Salva-Serra F."/>
            <person name="Jaen-Luchoro D."/>
            <person name="Karlsson R."/>
            <person name="Svensson-Stadler L."/>
            <person name="Chun J."/>
            <person name="Moore E."/>
        </authorList>
    </citation>
    <scope>NUCLEOTIDE SEQUENCE [LARGE SCALE GENOMIC DNA]</scope>
    <source>
        <strain evidence="1 2">CCUG 65687</strain>
    </source>
</reference>
<proteinExistence type="predicted"/>
<dbReference type="Proteomes" id="UP000473571">
    <property type="component" value="Unassembled WGS sequence"/>
</dbReference>
<dbReference type="EMBL" id="VZOL01000213">
    <property type="protein sequence ID" value="KAB0672777.1"/>
    <property type="molecule type" value="Genomic_DNA"/>
</dbReference>
<evidence type="ECO:0000313" key="2">
    <source>
        <dbReference type="Proteomes" id="UP000473571"/>
    </source>
</evidence>
<sequence length="175" mass="19625">MRSASVPSRIDGDWRRVHSRVVVRVLPLAVELEGHPSLDTHPGSGSGRTSFFSIPSSAPKRRVCIVANVRRMKSRHAEFNPRLTVRLILVSRIMRATKCRGETFVMIAQSFAREISSGENRSLISCQLKIGDRFRCDRTTMAVLDRILSFPGGYIGKPCAERKSGVVEIHKRKPL</sequence>
<name>A0A6L3NEY2_9BURK</name>
<comment type="caution">
    <text evidence="1">The sequence shown here is derived from an EMBL/GenBank/DDBJ whole genome shotgun (WGS) entry which is preliminary data.</text>
</comment>